<feature type="region of interest" description="Disordered" evidence="1">
    <location>
        <begin position="1"/>
        <end position="20"/>
    </location>
</feature>
<proteinExistence type="predicted"/>
<protein>
    <submittedName>
        <fullName evidence="2">Uncharacterized protein</fullName>
    </submittedName>
</protein>
<accession>A0A0D0PSN6</accession>
<gene>
    <name evidence="2" type="ORF">TR51_17030</name>
</gene>
<comment type="caution">
    <text evidence="2">The sequence shown here is derived from an EMBL/GenBank/DDBJ whole genome shotgun (WGS) entry which is preliminary data.</text>
</comment>
<reference evidence="2 3" key="1">
    <citation type="submission" date="2015-02" db="EMBL/GenBank/DDBJ databases">
        <title>Draft genome sequence of Kitasatospora griseola MF730-N6, a bafilomycin, terpentecin and satosporin producer.</title>
        <authorList>
            <person name="Arens J.C."/>
            <person name="Haltli B."/>
            <person name="Kerr R.G."/>
        </authorList>
    </citation>
    <scope>NUCLEOTIDE SEQUENCE [LARGE SCALE GENOMIC DNA]</scope>
    <source>
        <strain evidence="2 3">MF730-N6</strain>
    </source>
</reference>
<keyword evidence="3" id="KW-1185">Reference proteome</keyword>
<dbReference type="AlphaFoldDB" id="A0A0D0PSN6"/>
<dbReference type="EMBL" id="JXZB01000002">
    <property type="protein sequence ID" value="KIQ65549.1"/>
    <property type="molecule type" value="Genomic_DNA"/>
</dbReference>
<evidence type="ECO:0000256" key="1">
    <source>
        <dbReference type="SAM" id="MobiDB-lite"/>
    </source>
</evidence>
<dbReference type="Proteomes" id="UP000032066">
    <property type="component" value="Unassembled WGS sequence"/>
</dbReference>
<evidence type="ECO:0000313" key="2">
    <source>
        <dbReference type="EMBL" id="KIQ65549.1"/>
    </source>
</evidence>
<sequence>MDLPSSEVRRRTRRRSGYRSEQDAQHALELVLAAERIGVFEDPKITVGAYLLEWLALNEPVTRNSTGELPNDNRWWGLSRDLGRYRGVTTLESYVEVTARLISEHAGPWTQAHKAPTELEVSAAPSSAGRRQLQIMAPIPEELAEVAAGLMLLQLLDRSGGQVGRALSPDGFVPQAHARDESGWSVLKMLVDRYEVDAVQVRANGRPNIVKLTTAGRTKAMNLRSRSQRAFDTDLGCREGFRAEVLPGSVRGGGQAVGHGVDHGPVDHRA</sequence>
<organism evidence="2 3">
    <name type="scientific">Kitasatospora griseola</name>
    <name type="common">Streptomyces griseolosporeus</name>
    <dbReference type="NCBI Taxonomy" id="2064"/>
    <lineage>
        <taxon>Bacteria</taxon>
        <taxon>Bacillati</taxon>
        <taxon>Actinomycetota</taxon>
        <taxon>Actinomycetes</taxon>
        <taxon>Kitasatosporales</taxon>
        <taxon>Streptomycetaceae</taxon>
        <taxon>Kitasatospora</taxon>
    </lineage>
</organism>
<evidence type="ECO:0000313" key="3">
    <source>
        <dbReference type="Proteomes" id="UP000032066"/>
    </source>
</evidence>
<name>A0A0D0PSN6_KITGR</name>